<dbReference type="PANTHER" id="PTHR33387:SF3">
    <property type="entry name" value="DUF985 DOMAIN-CONTAINING PROTEIN"/>
    <property type="match status" value="1"/>
</dbReference>
<sequence>MARSPVTPEELIARYGLEPLPFEGGRFRQMWAGPPDAATGHPAGTAIIMLLTSAAGDFSALHRLPTDEVWHFYQGDPLDLLLLHPDGADELRILGDGDGEEFQLVVRAGTWMGARVRDGGEWSLFGTTMAPGFLESDFEGGDPDALAARYPQQAELIRRLCRVV</sequence>
<evidence type="ECO:0000313" key="3">
    <source>
        <dbReference type="Proteomes" id="UP000634780"/>
    </source>
</evidence>
<feature type="domain" description="DUF985" evidence="1">
    <location>
        <begin position="9"/>
        <end position="139"/>
    </location>
</feature>
<dbReference type="Pfam" id="PF06172">
    <property type="entry name" value="Cupin_5"/>
    <property type="match status" value="1"/>
</dbReference>
<protein>
    <submittedName>
        <fullName evidence="2">Cupin domain-containing protein</fullName>
    </submittedName>
</protein>
<dbReference type="RefSeq" id="WP_190117857.1">
    <property type="nucleotide sequence ID" value="NZ_BMVR01000009.1"/>
</dbReference>
<evidence type="ECO:0000259" key="1">
    <source>
        <dbReference type="Pfam" id="PF06172"/>
    </source>
</evidence>
<dbReference type="PANTHER" id="PTHR33387">
    <property type="entry name" value="RMLC-LIKE JELLY ROLL FOLD PROTEIN"/>
    <property type="match status" value="1"/>
</dbReference>
<organism evidence="2 3">
    <name type="scientific">Streptomyces flavofungini</name>
    <dbReference type="NCBI Taxonomy" id="68200"/>
    <lineage>
        <taxon>Bacteria</taxon>
        <taxon>Bacillati</taxon>
        <taxon>Actinomycetota</taxon>
        <taxon>Actinomycetes</taxon>
        <taxon>Kitasatosporales</taxon>
        <taxon>Streptomycetaceae</taxon>
        <taxon>Streptomyces</taxon>
    </lineage>
</organism>
<name>A0ABS0WXX1_9ACTN</name>
<gene>
    <name evidence="2" type="ORF">JGB26_01365</name>
</gene>
<keyword evidence="3" id="KW-1185">Reference proteome</keyword>
<reference evidence="2 3" key="1">
    <citation type="submission" date="2020-12" db="EMBL/GenBank/DDBJ databases">
        <title>Streptomyces typhae sp. nov., a novel endophytic actinomycete isolated from the root of cattail pollen (Typha angustifolia L.).</title>
        <authorList>
            <person name="Peng C."/>
            <person name="Liu C."/>
        </authorList>
    </citation>
    <scope>NUCLEOTIDE SEQUENCE [LARGE SCALE GENOMIC DNA]</scope>
    <source>
        <strain evidence="2 3">JCM 4753</strain>
    </source>
</reference>
<dbReference type="CDD" id="cd06121">
    <property type="entry name" value="cupin_YML079wp"/>
    <property type="match status" value="1"/>
</dbReference>
<dbReference type="Gene3D" id="2.60.120.10">
    <property type="entry name" value="Jelly Rolls"/>
    <property type="match status" value="1"/>
</dbReference>
<dbReference type="InterPro" id="IPR009327">
    <property type="entry name" value="Cupin_DUF985"/>
</dbReference>
<dbReference type="Proteomes" id="UP000634780">
    <property type="component" value="Unassembled WGS sequence"/>
</dbReference>
<comment type="caution">
    <text evidence="2">The sequence shown here is derived from an EMBL/GenBank/DDBJ whole genome shotgun (WGS) entry which is preliminary data.</text>
</comment>
<dbReference type="InterPro" id="IPR039935">
    <property type="entry name" value="YML079W-like"/>
</dbReference>
<dbReference type="InterPro" id="IPR014710">
    <property type="entry name" value="RmlC-like_jellyroll"/>
</dbReference>
<proteinExistence type="predicted"/>
<dbReference type="EMBL" id="JAEKOZ010000001">
    <property type="protein sequence ID" value="MBJ3805785.1"/>
    <property type="molecule type" value="Genomic_DNA"/>
</dbReference>
<accession>A0ABS0WXX1</accession>
<evidence type="ECO:0000313" key="2">
    <source>
        <dbReference type="EMBL" id="MBJ3805785.1"/>
    </source>
</evidence>
<dbReference type="SUPFAM" id="SSF51182">
    <property type="entry name" value="RmlC-like cupins"/>
    <property type="match status" value="1"/>
</dbReference>
<dbReference type="InterPro" id="IPR011051">
    <property type="entry name" value="RmlC_Cupin_sf"/>
</dbReference>